<dbReference type="Gene3D" id="3.10.20.10">
    <property type="match status" value="2"/>
</dbReference>
<proteinExistence type="predicted"/>
<feature type="domain" description="DUF1543" evidence="1">
    <location>
        <begin position="93"/>
        <end position="135"/>
    </location>
</feature>
<gene>
    <name evidence="2" type="ORF">EW093_05075</name>
</gene>
<evidence type="ECO:0000313" key="3">
    <source>
        <dbReference type="Proteomes" id="UP000323824"/>
    </source>
</evidence>
<organism evidence="2 3">
    <name type="scientific">Thiospirochaeta perfilievii</name>
    <dbReference type="NCBI Taxonomy" id="252967"/>
    <lineage>
        <taxon>Bacteria</taxon>
        <taxon>Pseudomonadati</taxon>
        <taxon>Spirochaetota</taxon>
        <taxon>Spirochaetia</taxon>
        <taxon>Spirochaetales</taxon>
        <taxon>Spirochaetaceae</taxon>
        <taxon>Thiospirochaeta</taxon>
    </lineage>
</organism>
<dbReference type="KEGG" id="sper:EW093_05075"/>
<dbReference type="EMBL" id="CP035807">
    <property type="protein sequence ID" value="QEN04097.1"/>
    <property type="molecule type" value="Genomic_DNA"/>
</dbReference>
<name>A0A5C1Q9E7_9SPIO</name>
<sequence length="171" mass="19963">MKKLFMVTLGGKTSTSNIEVHDLQFIIAKDIEETYEILKQNWYGIDLKLHIDAYKWIEGADEHEVRITEPTSDITLDKKLYFINIGGYDDSLMNELHRYVLLVCKDFNEAKARAKKKFFNGLKQPHIDNLLCVDSSKLLNKIYSGKIELIPSETEYTLTPDWKGYRRIDIQ</sequence>
<reference evidence="2 3" key="1">
    <citation type="submission" date="2019-02" db="EMBL/GenBank/DDBJ databases">
        <authorList>
            <person name="Fomenkov A."/>
            <person name="Dubinina G."/>
            <person name="Grabovich M."/>
            <person name="Vincze T."/>
            <person name="Roberts R.J."/>
        </authorList>
    </citation>
    <scope>NUCLEOTIDE SEQUENCE [LARGE SCALE GENOMIC DNA]</scope>
    <source>
        <strain evidence="2 3">P</strain>
    </source>
</reference>
<protein>
    <submittedName>
        <fullName evidence="2">DUF1543 domain-containing protein</fullName>
    </submittedName>
</protein>
<evidence type="ECO:0000313" key="2">
    <source>
        <dbReference type="EMBL" id="QEN04097.1"/>
    </source>
</evidence>
<dbReference type="Pfam" id="PF07566">
    <property type="entry name" value="DUF1543"/>
    <property type="match status" value="2"/>
</dbReference>
<dbReference type="Proteomes" id="UP000323824">
    <property type="component" value="Chromosome"/>
</dbReference>
<dbReference type="OrthoDB" id="850243at2"/>
<reference evidence="2 3" key="2">
    <citation type="submission" date="2019-09" db="EMBL/GenBank/DDBJ databases">
        <title>Complete Genome Sequence and Methylome Analysis of free living Spirochaetas.</title>
        <authorList>
            <person name="Leshcheva N."/>
            <person name="Mikheeva N."/>
        </authorList>
    </citation>
    <scope>NUCLEOTIDE SEQUENCE [LARGE SCALE GENOMIC DNA]</scope>
    <source>
        <strain evidence="2 3">P</strain>
    </source>
</reference>
<accession>A0A5C1Q9E7</accession>
<dbReference type="InterPro" id="IPR011440">
    <property type="entry name" value="DUF1543"/>
</dbReference>
<keyword evidence="3" id="KW-1185">Reference proteome</keyword>
<evidence type="ECO:0000259" key="1">
    <source>
        <dbReference type="Pfam" id="PF07566"/>
    </source>
</evidence>
<dbReference type="AlphaFoldDB" id="A0A5C1Q9E7"/>
<feature type="domain" description="DUF1543" evidence="1">
    <location>
        <begin position="16"/>
        <end position="66"/>
    </location>
</feature>
<dbReference type="RefSeq" id="WP_149567354.1">
    <property type="nucleotide sequence ID" value="NZ_CP035807.1"/>
</dbReference>